<proteinExistence type="predicted"/>
<gene>
    <name evidence="1" type="ORF">AOC05_04960</name>
</gene>
<dbReference type="Pfam" id="PF19586">
    <property type="entry name" value="DUF6093"/>
    <property type="match status" value="1"/>
</dbReference>
<sequence>MRDPTEFLLRGREAAEFLMFETCTASRPGVPFTDPDGIVTSPLSTVYTGICKVQATVAQAASPVAGGHAFTVENLQLHFPVGSGVVTGDSALITSSRMDESNVGLAFRLVELARGSQRTAARWNVELVTA</sequence>
<dbReference type="InterPro" id="IPR046075">
    <property type="entry name" value="DUF6093"/>
</dbReference>
<evidence type="ECO:0000313" key="2">
    <source>
        <dbReference type="Proteomes" id="UP000062833"/>
    </source>
</evidence>
<dbReference type="KEGG" id="aaq:AOC05_04960"/>
<dbReference type="Proteomes" id="UP000062833">
    <property type="component" value="Chromosome"/>
</dbReference>
<evidence type="ECO:0000313" key="1">
    <source>
        <dbReference type="EMBL" id="ALE91823.1"/>
    </source>
</evidence>
<dbReference type="EMBL" id="CP012677">
    <property type="protein sequence ID" value="ALE91823.1"/>
    <property type="molecule type" value="Genomic_DNA"/>
</dbReference>
<dbReference type="PATRIC" id="fig|656366.3.peg.1068"/>
<keyword evidence="2" id="KW-1185">Reference proteome</keyword>
<dbReference type="RefSeq" id="WP_062006168.1">
    <property type="nucleotide sequence ID" value="NZ_CP012677.1"/>
</dbReference>
<organism evidence="1 2">
    <name type="scientific">Arthrobacter alpinus</name>
    <dbReference type="NCBI Taxonomy" id="656366"/>
    <lineage>
        <taxon>Bacteria</taxon>
        <taxon>Bacillati</taxon>
        <taxon>Actinomycetota</taxon>
        <taxon>Actinomycetes</taxon>
        <taxon>Micrococcales</taxon>
        <taxon>Micrococcaceae</taxon>
        <taxon>Arthrobacter</taxon>
    </lineage>
</organism>
<protein>
    <submittedName>
        <fullName evidence="1">Uncharacterized protein</fullName>
    </submittedName>
</protein>
<dbReference type="AlphaFoldDB" id="A0A0M4QVN0"/>
<name>A0A0M4QVN0_9MICC</name>
<accession>A0A0M4QVN0</accession>
<reference evidence="2" key="1">
    <citation type="submission" date="2015-09" db="EMBL/GenBank/DDBJ databases">
        <title>Complete genome of Arthrobacter alpinus strain R3.8.</title>
        <authorList>
            <person name="See-Too W.S."/>
            <person name="Chan K.G."/>
        </authorList>
    </citation>
    <scope>NUCLEOTIDE SEQUENCE [LARGE SCALE GENOMIC DNA]</scope>
    <source>
        <strain evidence="2">R3.8</strain>
    </source>
</reference>